<feature type="non-terminal residue" evidence="1">
    <location>
        <position position="10"/>
    </location>
</feature>
<reference evidence="1 2" key="1">
    <citation type="journal article" date="2017" name="Gigascience">
        <title>Draft genome of the honey bee ectoparasitic mite, Tropilaelaps mercedesae, is shaped by the parasitic life history.</title>
        <authorList>
            <person name="Dong X."/>
            <person name="Armstrong S.D."/>
            <person name="Xia D."/>
            <person name="Makepeace B.L."/>
            <person name="Darby A.C."/>
            <person name="Kadowaki T."/>
        </authorList>
    </citation>
    <scope>NUCLEOTIDE SEQUENCE [LARGE SCALE GENOMIC DNA]</scope>
    <source>
        <strain evidence="1">Wuxi-XJTLU</strain>
    </source>
</reference>
<keyword evidence="2" id="KW-1185">Reference proteome</keyword>
<organism evidence="1 2">
    <name type="scientific">Tropilaelaps mercedesae</name>
    <dbReference type="NCBI Taxonomy" id="418985"/>
    <lineage>
        <taxon>Eukaryota</taxon>
        <taxon>Metazoa</taxon>
        <taxon>Ecdysozoa</taxon>
        <taxon>Arthropoda</taxon>
        <taxon>Chelicerata</taxon>
        <taxon>Arachnida</taxon>
        <taxon>Acari</taxon>
        <taxon>Parasitiformes</taxon>
        <taxon>Mesostigmata</taxon>
        <taxon>Gamasina</taxon>
        <taxon>Dermanyssoidea</taxon>
        <taxon>Laelapidae</taxon>
        <taxon>Tropilaelaps</taxon>
    </lineage>
</organism>
<evidence type="ECO:0000313" key="2">
    <source>
        <dbReference type="Proteomes" id="UP000192247"/>
    </source>
</evidence>
<protein>
    <submittedName>
        <fullName evidence="1">Uncharacterized protein</fullName>
    </submittedName>
</protein>
<dbReference type="EMBL" id="MNPL01019609">
    <property type="protein sequence ID" value="OQR69843.1"/>
    <property type="molecule type" value="Genomic_DNA"/>
</dbReference>
<name>A0A1V9X8X1_9ACAR</name>
<dbReference type="InParanoid" id="A0A1V9X8X1"/>
<proteinExistence type="predicted"/>
<evidence type="ECO:0000313" key="1">
    <source>
        <dbReference type="EMBL" id="OQR69843.1"/>
    </source>
</evidence>
<accession>A0A1V9X8X1</accession>
<comment type="caution">
    <text evidence="1">The sequence shown here is derived from an EMBL/GenBank/DDBJ whole genome shotgun (WGS) entry which is preliminary data.</text>
</comment>
<gene>
    <name evidence="1" type="ORF">BIW11_04281</name>
</gene>
<dbReference type="Proteomes" id="UP000192247">
    <property type="component" value="Unassembled WGS sequence"/>
</dbReference>
<feature type="non-terminal residue" evidence="1">
    <location>
        <position position="1"/>
    </location>
</feature>
<sequence length="10" mass="960">DKQAGGQISG</sequence>